<feature type="chain" id="PRO_5017223841" evidence="3">
    <location>
        <begin position="16"/>
        <end position="188"/>
    </location>
</feature>
<evidence type="ECO:0000256" key="1">
    <source>
        <dbReference type="SAM" id="Coils"/>
    </source>
</evidence>
<organism evidence="4 5">
    <name type="scientific">Glomus cerebriforme</name>
    <dbReference type="NCBI Taxonomy" id="658196"/>
    <lineage>
        <taxon>Eukaryota</taxon>
        <taxon>Fungi</taxon>
        <taxon>Fungi incertae sedis</taxon>
        <taxon>Mucoromycota</taxon>
        <taxon>Glomeromycotina</taxon>
        <taxon>Glomeromycetes</taxon>
        <taxon>Glomerales</taxon>
        <taxon>Glomeraceae</taxon>
        <taxon>Glomus</taxon>
    </lineage>
</organism>
<evidence type="ECO:0000313" key="5">
    <source>
        <dbReference type="Proteomes" id="UP000265703"/>
    </source>
</evidence>
<protein>
    <submittedName>
        <fullName evidence="4">Uncharacterized protein</fullName>
    </submittedName>
</protein>
<dbReference type="EMBL" id="QKYT01000183">
    <property type="protein sequence ID" value="RIA90392.1"/>
    <property type="molecule type" value="Genomic_DNA"/>
</dbReference>
<accession>A0A397SXK3</accession>
<proteinExistence type="predicted"/>
<feature type="coiled-coil region" evidence="1">
    <location>
        <begin position="26"/>
        <end position="85"/>
    </location>
</feature>
<dbReference type="Proteomes" id="UP000265703">
    <property type="component" value="Unassembled WGS sequence"/>
</dbReference>
<feature type="signal peptide" evidence="3">
    <location>
        <begin position="1"/>
        <end position="15"/>
    </location>
</feature>
<name>A0A397SXK3_9GLOM</name>
<reference evidence="4 5" key="1">
    <citation type="submission" date="2018-06" db="EMBL/GenBank/DDBJ databases">
        <title>Comparative genomics reveals the genomic features of Rhizophagus irregularis, R. cerebriforme, R. diaphanum and Gigaspora rosea, and their symbiotic lifestyle signature.</title>
        <authorList>
            <person name="Morin E."/>
            <person name="San Clemente H."/>
            <person name="Chen E.C.H."/>
            <person name="De La Providencia I."/>
            <person name="Hainaut M."/>
            <person name="Kuo A."/>
            <person name="Kohler A."/>
            <person name="Murat C."/>
            <person name="Tang N."/>
            <person name="Roy S."/>
            <person name="Loubradou J."/>
            <person name="Henrissat B."/>
            <person name="Grigoriev I.V."/>
            <person name="Corradi N."/>
            <person name="Roux C."/>
            <person name="Martin F.M."/>
        </authorList>
    </citation>
    <scope>NUCLEOTIDE SEQUENCE [LARGE SCALE GENOMIC DNA]</scope>
    <source>
        <strain evidence="4 5">DAOM 227022</strain>
    </source>
</reference>
<evidence type="ECO:0000256" key="3">
    <source>
        <dbReference type="SAM" id="SignalP"/>
    </source>
</evidence>
<feature type="compositionally biased region" description="Basic residues" evidence="2">
    <location>
        <begin position="178"/>
        <end position="188"/>
    </location>
</feature>
<comment type="caution">
    <text evidence="4">The sequence shown here is derived from an EMBL/GenBank/DDBJ whole genome shotgun (WGS) entry which is preliminary data.</text>
</comment>
<keyword evidence="5" id="KW-1185">Reference proteome</keyword>
<dbReference type="AlphaFoldDB" id="A0A397SXK3"/>
<sequence length="188" mass="21900">MTAALIRIIAMLVHAKTKEQTESLYQAEYMSKLLSDKNEIKQLQEQITILTNKYIKTEQTAKNKIEKLSNKLQEVITDRNTLQNAYGDERVIMVMKETGYYESKEHYRNVVESDCTSSIRCESDDESMAESLTNRFRNLKIPKSVKVMRKKPVRKVDELMDIEVKDEKGSSLNNSIHATKKKNQYKKK</sequence>
<keyword evidence="3" id="KW-0732">Signal</keyword>
<evidence type="ECO:0000313" key="4">
    <source>
        <dbReference type="EMBL" id="RIA90392.1"/>
    </source>
</evidence>
<keyword evidence="1" id="KW-0175">Coiled coil</keyword>
<evidence type="ECO:0000256" key="2">
    <source>
        <dbReference type="SAM" id="MobiDB-lite"/>
    </source>
</evidence>
<feature type="region of interest" description="Disordered" evidence="2">
    <location>
        <begin position="167"/>
        <end position="188"/>
    </location>
</feature>
<gene>
    <name evidence="4" type="ORF">C1645_737903</name>
</gene>